<comment type="caution">
    <text evidence="1">The sequence shown here is derived from an EMBL/GenBank/DDBJ whole genome shotgun (WGS) entry which is preliminary data.</text>
</comment>
<dbReference type="EMBL" id="QUNO01000018">
    <property type="protein sequence ID" value="REH35156.1"/>
    <property type="molecule type" value="Genomic_DNA"/>
</dbReference>
<name>A0A3E0GYY2_9PSEU</name>
<evidence type="ECO:0000313" key="1">
    <source>
        <dbReference type="EMBL" id="REH35156.1"/>
    </source>
</evidence>
<evidence type="ECO:0000313" key="2">
    <source>
        <dbReference type="Proteomes" id="UP000256269"/>
    </source>
</evidence>
<gene>
    <name evidence="1" type="ORF">BCF44_11816</name>
</gene>
<reference evidence="1 2" key="1">
    <citation type="submission" date="2018-08" db="EMBL/GenBank/DDBJ databases">
        <title>Genomic Encyclopedia of Archaeal and Bacterial Type Strains, Phase II (KMG-II): from individual species to whole genera.</title>
        <authorList>
            <person name="Goeker M."/>
        </authorList>
    </citation>
    <scope>NUCLEOTIDE SEQUENCE [LARGE SCALE GENOMIC DNA]</scope>
    <source>
        <strain evidence="1 2">DSM 45791</strain>
    </source>
</reference>
<accession>A0A3E0GYY2</accession>
<organism evidence="1 2">
    <name type="scientific">Kutzneria buriramensis</name>
    <dbReference type="NCBI Taxonomy" id="1045776"/>
    <lineage>
        <taxon>Bacteria</taxon>
        <taxon>Bacillati</taxon>
        <taxon>Actinomycetota</taxon>
        <taxon>Actinomycetes</taxon>
        <taxon>Pseudonocardiales</taxon>
        <taxon>Pseudonocardiaceae</taxon>
        <taxon>Kutzneria</taxon>
    </lineage>
</organism>
<protein>
    <submittedName>
        <fullName evidence="1">Uncharacterized protein</fullName>
    </submittedName>
</protein>
<proteinExistence type="predicted"/>
<dbReference type="Proteomes" id="UP000256269">
    <property type="component" value="Unassembled WGS sequence"/>
</dbReference>
<dbReference type="AlphaFoldDB" id="A0A3E0GYY2"/>
<sequence length="39" mass="4372">MFLTLFGVPGTGTRVEFDFAAVAEWEFAGYRRLVCLSLT</sequence>
<keyword evidence="2" id="KW-1185">Reference proteome</keyword>